<protein>
    <recommendedName>
        <fullName evidence="10">Sec-independent protein translocase protein TatB</fullName>
    </recommendedName>
</protein>
<keyword evidence="5 8" id="KW-1133">Transmembrane helix</keyword>
<sequence length="111" mass="12674">MFSFGWSEIALTVIIIVIVVGPKEIPNLLKQIGSFSKSIKKISREFKKSLNDIAEESDLKDVKDSISEIKNIKKDLDPTQEIKKDFETIKDTAEVFEKEIKDLSSNDQEKK</sequence>
<comment type="subcellular location">
    <subcellularLocation>
        <location evidence="1">Membrane</location>
        <topology evidence="1">Single-pass membrane protein</topology>
    </subcellularLocation>
</comment>
<evidence type="ECO:0000256" key="3">
    <source>
        <dbReference type="ARBA" id="ARBA00022692"/>
    </source>
</evidence>
<evidence type="ECO:0000256" key="1">
    <source>
        <dbReference type="ARBA" id="ARBA00004167"/>
    </source>
</evidence>
<dbReference type="EMBL" id="UINC01035043">
    <property type="protein sequence ID" value="SVB26815.1"/>
    <property type="molecule type" value="Genomic_DNA"/>
</dbReference>
<dbReference type="Pfam" id="PF02416">
    <property type="entry name" value="TatA_B_E"/>
    <property type="match status" value="1"/>
</dbReference>
<dbReference type="AlphaFoldDB" id="A0A382CL61"/>
<keyword evidence="3 8" id="KW-0812">Transmembrane</keyword>
<evidence type="ECO:0000313" key="9">
    <source>
        <dbReference type="EMBL" id="SVB26815.1"/>
    </source>
</evidence>
<evidence type="ECO:0000256" key="5">
    <source>
        <dbReference type="ARBA" id="ARBA00022989"/>
    </source>
</evidence>
<evidence type="ECO:0000256" key="4">
    <source>
        <dbReference type="ARBA" id="ARBA00022927"/>
    </source>
</evidence>
<organism evidence="9">
    <name type="scientific">marine metagenome</name>
    <dbReference type="NCBI Taxonomy" id="408172"/>
    <lineage>
        <taxon>unclassified sequences</taxon>
        <taxon>metagenomes</taxon>
        <taxon>ecological metagenomes</taxon>
    </lineage>
</organism>
<proteinExistence type="predicted"/>
<evidence type="ECO:0008006" key="10">
    <source>
        <dbReference type="Google" id="ProtNLM"/>
    </source>
</evidence>
<reference evidence="9" key="1">
    <citation type="submission" date="2018-05" db="EMBL/GenBank/DDBJ databases">
        <authorList>
            <person name="Lanie J.A."/>
            <person name="Ng W.-L."/>
            <person name="Kazmierczak K.M."/>
            <person name="Andrzejewski T.M."/>
            <person name="Davidsen T.M."/>
            <person name="Wayne K.J."/>
            <person name="Tettelin H."/>
            <person name="Glass J.I."/>
            <person name="Rusch D."/>
            <person name="Podicherti R."/>
            <person name="Tsui H.-C.T."/>
            <person name="Winkler M.E."/>
        </authorList>
    </citation>
    <scope>NUCLEOTIDE SEQUENCE</scope>
</reference>
<name>A0A382CL61_9ZZZZ</name>
<dbReference type="PRINTS" id="PR01506">
    <property type="entry name" value="TATBPROTEIN"/>
</dbReference>
<evidence type="ECO:0000256" key="6">
    <source>
        <dbReference type="ARBA" id="ARBA00023010"/>
    </source>
</evidence>
<keyword evidence="6" id="KW-0811">Translocation</keyword>
<evidence type="ECO:0000256" key="7">
    <source>
        <dbReference type="ARBA" id="ARBA00023136"/>
    </source>
</evidence>
<evidence type="ECO:0000256" key="8">
    <source>
        <dbReference type="SAM" id="Phobius"/>
    </source>
</evidence>
<evidence type="ECO:0000256" key="2">
    <source>
        <dbReference type="ARBA" id="ARBA00022448"/>
    </source>
</evidence>
<feature type="transmembrane region" description="Helical" evidence="8">
    <location>
        <begin position="6"/>
        <end position="22"/>
    </location>
</feature>
<keyword evidence="4" id="KW-0653">Protein transport</keyword>
<gene>
    <name evidence="9" type="ORF">METZ01_LOCUS179669</name>
</gene>
<accession>A0A382CL61</accession>
<keyword evidence="7 8" id="KW-0472">Membrane</keyword>
<keyword evidence="2" id="KW-0813">Transport</keyword>
<dbReference type="InterPro" id="IPR003369">
    <property type="entry name" value="TatA/B/E"/>
</dbReference>
<dbReference type="Gene3D" id="1.20.5.3310">
    <property type="match status" value="1"/>
</dbReference>